<dbReference type="InterPro" id="IPR020581">
    <property type="entry name" value="GDC_P"/>
</dbReference>
<protein>
    <recommendedName>
        <fullName evidence="6">Probable glycine dehydrogenase (decarboxylating) subunit 2</fullName>
        <ecNumber evidence="6">1.4.4.2</ecNumber>
    </recommendedName>
    <alternativeName>
        <fullName evidence="6">Glycine cleavage system P-protein subunit 2</fullName>
    </alternativeName>
    <alternativeName>
        <fullName evidence="6">Glycine decarboxylase subunit 2</fullName>
    </alternativeName>
    <alternativeName>
        <fullName evidence="6">Glycine dehydrogenase (aminomethyl-transferring) subunit 2</fullName>
    </alternativeName>
</protein>
<comment type="catalytic activity">
    <reaction evidence="5 6">
        <text>N(6)-[(R)-lipoyl]-L-lysyl-[glycine-cleavage complex H protein] + glycine + H(+) = N(6)-[(R)-S(8)-aminomethyldihydrolipoyl]-L-lysyl-[glycine-cleavage complex H protein] + CO2</text>
        <dbReference type="Rhea" id="RHEA:24304"/>
        <dbReference type="Rhea" id="RHEA-COMP:10494"/>
        <dbReference type="Rhea" id="RHEA-COMP:10495"/>
        <dbReference type="ChEBI" id="CHEBI:15378"/>
        <dbReference type="ChEBI" id="CHEBI:16526"/>
        <dbReference type="ChEBI" id="CHEBI:57305"/>
        <dbReference type="ChEBI" id="CHEBI:83099"/>
        <dbReference type="ChEBI" id="CHEBI:83143"/>
        <dbReference type="EC" id="1.4.4.2"/>
    </reaction>
</comment>
<keyword evidence="4 6" id="KW-0560">Oxidoreductase</keyword>
<dbReference type="GO" id="GO:0030170">
    <property type="term" value="F:pyridoxal phosphate binding"/>
    <property type="evidence" value="ECO:0007669"/>
    <property type="project" value="TreeGrafter"/>
</dbReference>
<feature type="domain" description="Glycine dehydrogenase C-terminal" evidence="8">
    <location>
        <begin position="373"/>
        <end position="472"/>
    </location>
</feature>
<dbReference type="InterPro" id="IPR049315">
    <property type="entry name" value="GDC-P_N"/>
</dbReference>
<comment type="similarity">
    <text evidence="6">Belongs to the GcvP family. C-terminal subunit subfamily.</text>
</comment>
<dbReference type="Gene3D" id="3.40.640.10">
    <property type="entry name" value="Type I PLP-dependent aspartate aminotransferase-like (Major domain)"/>
    <property type="match status" value="1"/>
</dbReference>
<dbReference type="NCBIfam" id="NF003346">
    <property type="entry name" value="PRK04366.1"/>
    <property type="match status" value="1"/>
</dbReference>
<feature type="modified residue" description="N6-(pyridoxal phosphate)lysine" evidence="6">
    <location>
        <position position="269"/>
    </location>
</feature>
<dbReference type="InterPro" id="IPR015422">
    <property type="entry name" value="PyrdxlP-dep_Trfase_small"/>
</dbReference>
<keyword evidence="3 6" id="KW-0663">Pyridoxal phosphate</keyword>
<dbReference type="HOGENOM" id="CLU_004620_5_0_0"/>
<gene>
    <name evidence="6" type="primary">gcvPB</name>
    <name evidence="9" type="ordered locus">Rcas_2281</name>
</gene>
<dbReference type="EC" id="1.4.4.2" evidence="6"/>
<dbReference type="RefSeq" id="WP_012120788.1">
    <property type="nucleotide sequence ID" value="NC_009767.1"/>
</dbReference>
<accession>A7NLI1</accession>
<dbReference type="Gene3D" id="6.20.440.10">
    <property type="match status" value="1"/>
</dbReference>
<dbReference type="EMBL" id="CP000804">
    <property type="protein sequence ID" value="ABU58364.1"/>
    <property type="molecule type" value="Genomic_DNA"/>
</dbReference>
<dbReference type="GO" id="GO:0004375">
    <property type="term" value="F:glycine dehydrogenase (decarboxylating) activity"/>
    <property type="evidence" value="ECO:0007669"/>
    <property type="project" value="UniProtKB-EC"/>
</dbReference>
<proteinExistence type="inferred from homology"/>
<dbReference type="eggNOG" id="COG1003">
    <property type="taxonomic scope" value="Bacteria"/>
</dbReference>
<evidence type="ECO:0000313" key="9">
    <source>
        <dbReference type="EMBL" id="ABU58364.1"/>
    </source>
</evidence>
<dbReference type="GO" id="GO:0016594">
    <property type="term" value="F:glycine binding"/>
    <property type="evidence" value="ECO:0007669"/>
    <property type="project" value="TreeGrafter"/>
</dbReference>
<name>A7NLI1_ROSCS</name>
<dbReference type="Proteomes" id="UP000000263">
    <property type="component" value="Chromosome"/>
</dbReference>
<evidence type="ECO:0000256" key="6">
    <source>
        <dbReference type="HAMAP-Rule" id="MF_00713"/>
    </source>
</evidence>
<dbReference type="HAMAP" id="MF_00713">
    <property type="entry name" value="GcvPB"/>
    <property type="match status" value="1"/>
</dbReference>
<dbReference type="GO" id="GO:0005829">
    <property type="term" value="C:cytosol"/>
    <property type="evidence" value="ECO:0007669"/>
    <property type="project" value="TreeGrafter"/>
</dbReference>
<dbReference type="OrthoDB" id="9801272at2"/>
<evidence type="ECO:0000259" key="7">
    <source>
        <dbReference type="Pfam" id="PF02347"/>
    </source>
</evidence>
<sequence>MHNHEPPIFELSGRGKIGVNLPQIDVPQSQLPVDLLRADDLAGLPELTEPEVIRHYTRISQRNFAIDTTMVSLGSCTMKYNSKLHEEAARLPGFAAAHPLQGEELSQGALQLMYELQTYLGEISGFDAVSLQPAAGAQGELTGILVFRAYHLDRGDHERMEVLVPDSAHGTNPATAAMAGYKVIEVKSDARGNVDLEDLKRKLSPRTAALMLTNPNTLGLFEEHVVEVARLVHEAGGLVYGDGANFNALLGIAKPGKLGFDFMHYNLHKTFTTPHGGGGPGSGAVGCTAMLAPFLPAPRVRRIPQAGQELPPTERGASMRGAHATPAPEGAYEFFAPEKSIGRMKTFHGNFGMLVRAWTYIRSIGAAGLRKVSETAVLNANYVQARLKHVYPAAVDRTCMHETVLQGKLAAAPEVRTFDIAKRLIDYGFHPPTVYFPLIVPEALMIEPTETESKRTLDAFCDALLAIAGEAARDPEILKRAPTTTPVRRLDEVRAARQPILRYDPAVFARLREEGLQF</sequence>
<dbReference type="SUPFAM" id="SSF53383">
    <property type="entry name" value="PLP-dependent transferases"/>
    <property type="match status" value="1"/>
</dbReference>
<dbReference type="InterPro" id="IPR015421">
    <property type="entry name" value="PyrdxlP-dep_Trfase_major"/>
</dbReference>
<dbReference type="InterPro" id="IPR049316">
    <property type="entry name" value="GDC-P_C"/>
</dbReference>
<dbReference type="STRING" id="383372.Rcas_2281"/>
<organism evidence="9 10">
    <name type="scientific">Roseiflexus castenholzii (strain DSM 13941 / HLO8)</name>
    <dbReference type="NCBI Taxonomy" id="383372"/>
    <lineage>
        <taxon>Bacteria</taxon>
        <taxon>Bacillati</taxon>
        <taxon>Chloroflexota</taxon>
        <taxon>Chloroflexia</taxon>
        <taxon>Chloroflexales</taxon>
        <taxon>Roseiflexineae</taxon>
        <taxon>Roseiflexaceae</taxon>
        <taxon>Roseiflexus</taxon>
    </lineage>
</organism>
<dbReference type="CDD" id="cd00613">
    <property type="entry name" value="GDC-P"/>
    <property type="match status" value="1"/>
</dbReference>
<reference evidence="9 10" key="1">
    <citation type="submission" date="2007-08" db="EMBL/GenBank/DDBJ databases">
        <title>Complete sequence of Roseiflexus castenholzii DSM 13941.</title>
        <authorList>
            <consortium name="US DOE Joint Genome Institute"/>
            <person name="Copeland A."/>
            <person name="Lucas S."/>
            <person name="Lapidus A."/>
            <person name="Barry K."/>
            <person name="Glavina del Rio T."/>
            <person name="Dalin E."/>
            <person name="Tice H."/>
            <person name="Pitluck S."/>
            <person name="Thompson L.S."/>
            <person name="Brettin T."/>
            <person name="Bruce D."/>
            <person name="Detter J.C."/>
            <person name="Han C."/>
            <person name="Tapia R."/>
            <person name="Schmutz J."/>
            <person name="Larimer F."/>
            <person name="Land M."/>
            <person name="Hauser L."/>
            <person name="Kyrpides N."/>
            <person name="Mikhailova N."/>
            <person name="Bryant D.A."/>
            <person name="Hanada S."/>
            <person name="Tsukatani Y."/>
            <person name="Richardson P."/>
        </authorList>
    </citation>
    <scope>NUCLEOTIDE SEQUENCE [LARGE SCALE GENOMIC DNA]</scope>
    <source>
        <strain evidence="10">DSM 13941 / HLO8</strain>
    </source>
</reference>
<dbReference type="Pfam" id="PF21478">
    <property type="entry name" value="GcvP2_C"/>
    <property type="match status" value="1"/>
</dbReference>
<evidence type="ECO:0000256" key="5">
    <source>
        <dbReference type="ARBA" id="ARBA00049026"/>
    </source>
</evidence>
<evidence type="ECO:0000256" key="2">
    <source>
        <dbReference type="ARBA" id="ARBA00003788"/>
    </source>
</evidence>
<dbReference type="InterPro" id="IPR023012">
    <property type="entry name" value="GcvPB"/>
</dbReference>
<evidence type="ECO:0000256" key="1">
    <source>
        <dbReference type="ARBA" id="ARBA00001933"/>
    </source>
</evidence>
<keyword evidence="10" id="KW-1185">Reference proteome</keyword>
<dbReference type="KEGG" id="rca:Rcas_2281"/>
<dbReference type="Pfam" id="PF02347">
    <property type="entry name" value="GDC-P"/>
    <property type="match status" value="1"/>
</dbReference>
<dbReference type="Gene3D" id="3.90.1150.10">
    <property type="entry name" value="Aspartate Aminotransferase, domain 1"/>
    <property type="match status" value="1"/>
</dbReference>
<dbReference type="FunFam" id="3.40.640.10:FF:000224">
    <property type="entry name" value="Probable glycine dehydrogenase (decarboxylating) subunit 2"/>
    <property type="match status" value="1"/>
</dbReference>
<evidence type="ECO:0000256" key="3">
    <source>
        <dbReference type="ARBA" id="ARBA00022898"/>
    </source>
</evidence>
<evidence type="ECO:0000256" key="4">
    <source>
        <dbReference type="ARBA" id="ARBA00023002"/>
    </source>
</evidence>
<dbReference type="PANTHER" id="PTHR11773:SF1">
    <property type="entry name" value="GLYCINE DEHYDROGENASE (DECARBOXYLATING), MITOCHONDRIAL"/>
    <property type="match status" value="1"/>
</dbReference>
<dbReference type="AlphaFoldDB" id="A7NLI1"/>
<evidence type="ECO:0000313" key="10">
    <source>
        <dbReference type="Proteomes" id="UP000000263"/>
    </source>
</evidence>
<comment type="function">
    <text evidence="2 6">The glycine cleavage system catalyzes the degradation of glycine. The P protein binds the alpha-amino group of glycine through its pyridoxal phosphate cofactor; CO(2) is released and the remaining methylamine moiety is then transferred to the lipoamide cofactor of the H protein.</text>
</comment>
<dbReference type="PANTHER" id="PTHR11773">
    <property type="entry name" value="GLYCINE DEHYDROGENASE, DECARBOXYLATING"/>
    <property type="match status" value="1"/>
</dbReference>
<comment type="subunit">
    <text evidence="6">The glycine cleavage system is composed of four proteins: P, T, L and H. In this organism, the P 'protein' is a heterodimer of two subunits.</text>
</comment>
<evidence type="ECO:0000259" key="8">
    <source>
        <dbReference type="Pfam" id="PF21478"/>
    </source>
</evidence>
<dbReference type="InterPro" id="IPR015424">
    <property type="entry name" value="PyrdxlP-dep_Trfase"/>
</dbReference>
<dbReference type="GO" id="GO:0019464">
    <property type="term" value="P:glycine decarboxylation via glycine cleavage system"/>
    <property type="evidence" value="ECO:0007669"/>
    <property type="project" value="UniProtKB-UniRule"/>
</dbReference>
<feature type="domain" description="Glycine cleavage system P-protein N-terminal" evidence="7">
    <location>
        <begin position="29"/>
        <end position="291"/>
    </location>
</feature>
<dbReference type="GO" id="GO:0005960">
    <property type="term" value="C:glycine cleavage complex"/>
    <property type="evidence" value="ECO:0007669"/>
    <property type="project" value="TreeGrafter"/>
</dbReference>
<comment type="cofactor">
    <cofactor evidence="1 6">
        <name>pyridoxal 5'-phosphate</name>
        <dbReference type="ChEBI" id="CHEBI:597326"/>
    </cofactor>
</comment>
<dbReference type="FunFam" id="3.90.1150.10:FF:000014">
    <property type="entry name" value="Probable glycine dehydrogenase (decarboxylating) subunit 2"/>
    <property type="match status" value="1"/>
</dbReference>